<dbReference type="Pfam" id="PF00441">
    <property type="entry name" value="Acyl-CoA_dh_1"/>
    <property type="match status" value="1"/>
</dbReference>
<dbReference type="Gene3D" id="1.10.540.10">
    <property type="entry name" value="Acyl-CoA dehydrogenase/oxidase, N-terminal domain"/>
    <property type="match status" value="1"/>
</dbReference>
<evidence type="ECO:0000313" key="10">
    <source>
        <dbReference type="Proteomes" id="UP000236248"/>
    </source>
</evidence>
<dbReference type="CDD" id="cd00567">
    <property type="entry name" value="ACAD"/>
    <property type="match status" value="1"/>
</dbReference>
<dbReference type="GO" id="GO:0003995">
    <property type="term" value="F:acyl-CoA dehydrogenase activity"/>
    <property type="evidence" value="ECO:0007669"/>
    <property type="project" value="TreeGrafter"/>
</dbReference>
<feature type="domain" description="Acyl-CoA oxidase/dehydrogenase middle" evidence="7">
    <location>
        <begin position="115"/>
        <end position="211"/>
    </location>
</feature>
<dbReference type="InterPro" id="IPR036250">
    <property type="entry name" value="AcylCo_DH-like_C"/>
</dbReference>
<dbReference type="Pfam" id="PF02770">
    <property type="entry name" value="Acyl-CoA_dh_M"/>
    <property type="match status" value="1"/>
</dbReference>
<dbReference type="InterPro" id="IPR013786">
    <property type="entry name" value="AcylCoA_DH/ox_N"/>
</dbReference>
<comment type="similarity">
    <text evidence="2 5">Belongs to the acyl-CoA dehydrogenase family.</text>
</comment>
<comment type="cofactor">
    <cofactor evidence="1 5">
        <name>FAD</name>
        <dbReference type="ChEBI" id="CHEBI:57692"/>
    </cofactor>
</comment>
<feature type="domain" description="Acyl-CoA dehydrogenase/oxidase N-terminal" evidence="8">
    <location>
        <begin position="2"/>
        <end position="111"/>
    </location>
</feature>
<dbReference type="EMBL" id="LT981265">
    <property type="protein sequence ID" value="SPC33847.1"/>
    <property type="molecule type" value="Genomic_DNA"/>
</dbReference>
<dbReference type="GO" id="GO:0050660">
    <property type="term" value="F:flavin adenine dinucleotide binding"/>
    <property type="evidence" value="ECO:0007669"/>
    <property type="project" value="InterPro"/>
</dbReference>
<dbReference type="InterPro" id="IPR037069">
    <property type="entry name" value="AcylCoA_DH/ox_N_sf"/>
</dbReference>
<organism evidence="9 10">
    <name type="scientific">Candidatus Nitrosocaldus cavascurensis</name>
    <dbReference type="NCBI Taxonomy" id="2058097"/>
    <lineage>
        <taxon>Archaea</taxon>
        <taxon>Nitrososphaerota</taxon>
        <taxon>Nitrososphaeria</taxon>
        <taxon>Candidatus Nitrosocaldales</taxon>
        <taxon>Candidatus Nitrosocaldaceae</taxon>
        <taxon>Candidatus Nitrosocaldus</taxon>
    </lineage>
</organism>
<dbReference type="Gene3D" id="1.20.140.10">
    <property type="entry name" value="Butyryl-CoA Dehydrogenase, subunit A, domain 3"/>
    <property type="match status" value="1"/>
</dbReference>
<dbReference type="Gene3D" id="2.40.110.10">
    <property type="entry name" value="Butyryl-CoA Dehydrogenase, subunit A, domain 2"/>
    <property type="match status" value="1"/>
</dbReference>
<evidence type="ECO:0000256" key="4">
    <source>
        <dbReference type="ARBA" id="ARBA00022827"/>
    </source>
</evidence>
<feature type="domain" description="Acyl-CoA dehydrogenase/oxidase C-terminal" evidence="6">
    <location>
        <begin position="224"/>
        <end position="382"/>
    </location>
</feature>
<dbReference type="InterPro" id="IPR009100">
    <property type="entry name" value="AcylCoA_DH/oxidase_NM_dom_sf"/>
</dbReference>
<evidence type="ECO:0000256" key="5">
    <source>
        <dbReference type="RuleBase" id="RU362125"/>
    </source>
</evidence>
<dbReference type="Proteomes" id="UP000236248">
    <property type="component" value="Chromosome NCAV"/>
</dbReference>
<dbReference type="Pfam" id="PF02771">
    <property type="entry name" value="Acyl-CoA_dh_N"/>
    <property type="match status" value="1"/>
</dbReference>
<protein>
    <submittedName>
        <fullName evidence="9">Short-chain specific acyl-CoA dehydrogenase</fullName>
    </submittedName>
</protein>
<reference evidence="10" key="1">
    <citation type="submission" date="2018-01" db="EMBL/GenBank/DDBJ databases">
        <authorList>
            <person name="Kerou L M."/>
        </authorList>
    </citation>
    <scope>NUCLEOTIDE SEQUENCE [LARGE SCALE GENOMIC DNA]</scope>
    <source>
        <strain evidence="10">SCU2</strain>
    </source>
</reference>
<dbReference type="InterPro" id="IPR046373">
    <property type="entry name" value="Acyl-CoA_Oxase/DH_mid-dom_sf"/>
</dbReference>
<dbReference type="InterPro" id="IPR009075">
    <property type="entry name" value="AcylCo_DH/oxidase_C"/>
</dbReference>
<name>A0A2K5AQG3_9ARCH</name>
<proteinExistence type="inferred from homology"/>
<sequence length="391" mass="44154">MEADRLREDVDKFCRELRPIEDLAYLERKHNDMLIPLAKKYNLLGMIVSRDYGGRDADNITYIKALERIGMEGSGIRSFFSVHTSLAQRLLMRYGSEEQKERYLKPSARGDKIFAFALTEPDAGSNPLEMKTTYHSVEDVDGHYYLLNGTKYLITNATIADAIIVFAKDSSNSMRMSAFIVDADREGIEREPLVAKMGTPTTDTGMFELKDYKVPRGNLIGKEGEGWKIAKEALIDGRLSVAAGCVGSIKDCLIEAVRYAKERVQYGKPIGKHQLVQEHIAMIELDYKAARSMVRHALLMKERWDREPGDEVKKRAADLAVAEAKLFAVNAAYDAADRALQIYGGRGWSYLYRPARHLVDNRVCRIYEGTDEILKLKIASSLLGKDYRAYG</sequence>
<dbReference type="PANTHER" id="PTHR43884:SF12">
    <property type="entry name" value="ISOVALERYL-COA DEHYDROGENASE, MITOCHONDRIAL-RELATED"/>
    <property type="match status" value="1"/>
</dbReference>
<keyword evidence="10" id="KW-1185">Reference proteome</keyword>
<evidence type="ECO:0000256" key="3">
    <source>
        <dbReference type="ARBA" id="ARBA00022630"/>
    </source>
</evidence>
<gene>
    <name evidence="9" type="ORF">NCAV_0664</name>
</gene>
<evidence type="ECO:0000256" key="1">
    <source>
        <dbReference type="ARBA" id="ARBA00001974"/>
    </source>
</evidence>
<evidence type="ECO:0000259" key="8">
    <source>
        <dbReference type="Pfam" id="PF02771"/>
    </source>
</evidence>
<keyword evidence="3 5" id="KW-0285">Flavoprotein</keyword>
<evidence type="ECO:0000259" key="6">
    <source>
        <dbReference type="Pfam" id="PF00441"/>
    </source>
</evidence>
<keyword evidence="4 5" id="KW-0274">FAD</keyword>
<keyword evidence="5" id="KW-0560">Oxidoreductase</keyword>
<evidence type="ECO:0000259" key="7">
    <source>
        <dbReference type="Pfam" id="PF02770"/>
    </source>
</evidence>
<dbReference type="SUPFAM" id="SSF47203">
    <property type="entry name" value="Acyl-CoA dehydrogenase C-terminal domain-like"/>
    <property type="match status" value="1"/>
</dbReference>
<dbReference type="InterPro" id="IPR006091">
    <property type="entry name" value="Acyl-CoA_Oxase/DH_mid-dom"/>
</dbReference>
<dbReference type="GeneID" id="41594735"/>
<dbReference type="PANTHER" id="PTHR43884">
    <property type="entry name" value="ACYL-COA DEHYDROGENASE"/>
    <property type="match status" value="1"/>
</dbReference>
<dbReference type="KEGG" id="ncv:NCAV_0664"/>
<evidence type="ECO:0000256" key="2">
    <source>
        <dbReference type="ARBA" id="ARBA00009347"/>
    </source>
</evidence>
<accession>A0A2K5AQG3</accession>
<evidence type="ECO:0000313" key="9">
    <source>
        <dbReference type="EMBL" id="SPC33847.1"/>
    </source>
</evidence>
<dbReference type="AlphaFoldDB" id="A0A2K5AQG3"/>
<dbReference type="SUPFAM" id="SSF56645">
    <property type="entry name" value="Acyl-CoA dehydrogenase NM domain-like"/>
    <property type="match status" value="1"/>
</dbReference>
<dbReference type="RefSeq" id="WP_103287366.1">
    <property type="nucleotide sequence ID" value="NZ_LT981265.1"/>
</dbReference>